<dbReference type="Proteomes" id="UP000478052">
    <property type="component" value="Unassembled WGS sequence"/>
</dbReference>
<reference evidence="1 2" key="1">
    <citation type="submission" date="2019-08" db="EMBL/GenBank/DDBJ databases">
        <title>Whole genome of Aphis craccivora.</title>
        <authorList>
            <person name="Voronova N.V."/>
            <person name="Shulinski R.S."/>
            <person name="Bandarenka Y.V."/>
            <person name="Zhorov D.G."/>
            <person name="Warner D."/>
        </authorList>
    </citation>
    <scope>NUCLEOTIDE SEQUENCE [LARGE SCALE GENOMIC DNA]</scope>
    <source>
        <strain evidence="1">180601</strain>
        <tissue evidence="1">Whole Body</tissue>
    </source>
</reference>
<evidence type="ECO:0000313" key="1">
    <source>
        <dbReference type="EMBL" id="KAF0772774.1"/>
    </source>
</evidence>
<comment type="caution">
    <text evidence="1">The sequence shown here is derived from an EMBL/GenBank/DDBJ whole genome shotgun (WGS) entry which is preliminary data.</text>
</comment>
<gene>
    <name evidence="1" type="ORF">FWK35_00021778</name>
</gene>
<dbReference type="EMBL" id="VUJU01000136">
    <property type="protein sequence ID" value="KAF0772774.1"/>
    <property type="molecule type" value="Genomic_DNA"/>
</dbReference>
<sequence>MDDRASVTTYIFNLIPRSRNFLRIAIYKNRNYNNCVVSLSTNFHGFDLDKTACMKYAPTTSEDVRCSCSLYNHILTSALD</sequence>
<name>A0A6G0ZMS4_APHCR</name>
<proteinExistence type="predicted"/>
<accession>A0A6G0ZMS4</accession>
<dbReference type="AlphaFoldDB" id="A0A6G0ZMS4"/>
<keyword evidence="2" id="KW-1185">Reference proteome</keyword>
<evidence type="ECO:0000313" key="2">
    <source>
        <dbReference type="Proteomes" id="UP000478052"/>
    </source>
</evidence>
<organism evidence="1 2">
    <name type="scientific">Aphis craccivora</name>
    <name type="common">Cowpea aphid</name>
    <dbReference type="NCBI Taxonomy" id="307492"/>
    <lineage>
        <taxon>Eukaryota</taxon>
        <taxon>Metazoa</taxon>
        <taxon>Ecdysozoa</taxon>
        <taxon>Arthropoda</taxon>
        <taxon>Hexapoda</taxon>
        <taxon>Insecta</taxon>
        <taxon>Pterygota</taxon>
        <taxon>Neoptera</taxon>
        <taxon>Paraneoptera</taxon>
        <taxon>Hemiptera</taxon>
        <taxon>Sternorrhyncha</taxon>
        <taxon>Aphidomorpha</taxon>
        <taxon>Aphidoidea</taxon>
        <taxon>Aphididae</taxon>
        <taxon>Aphidini</taxon>
        <taxon>Aphis</taxon>
        <taxon>Aphis</taxon>
    </lineage>
</organism>
<protein>
    <submittedName>
        <fullName evidence="1">Uncharacterized protein</fullName>
    </submittedName>
</protein>